<evidence type="ECO:0000313" key="10">
    <source>
        <dbReference type="Proteomes" id="UP000346198"/>
    </source>
</evidence>
<organism evidence="9 10">
    <name type="scientific">Pontiella sulfatireligans</name>
    <dbReference type="NCBI Taxonomy" id="2750658"/>
    <lineage>
        <taxon>Bacteria</taxon>
        <taxon>Pseudomonadati</taxon>
        <taxon>Kiritimatiellota</taxon>
        <taxon>Kiritimatiellia</taxon>
        <taxon>Kiritimatiellales</taxon>
        <taxon>Pontiellaceae</taxon>
        <taxon>Pontiella</taxon>
    </lineage>
</organism>
<dbReference type="GO" id="GO:0016139">
    <property type="term" value="P:glycoside catabolic process"/>
    <property type="evidence" value="ECO:0007669"/>
    <property type="project" value="TreeGrafter"/>
</dbReference>
<dbReference type="SMART" id="SM00812">
    <property type="entry name" value="Alpha_L_fucos"/>
    <property type="match status" value="1"/>
</dbReference>
<dbReference type="PANTHER" id="PTHR10030:SF37">
    <property type="entry name" value="ALPHA-L-FUCOSIDASE-RELATED"/>
    <property type="match status" value="1"/>
</dbReference>
<feature type="domain" description="Glycoside hydrolase family 29 N-terminal" evidence="8">
    <location>
        <begin position="81"/>
        <end position="402"/>
    </location>
</feature>
<name>A0A6C2UQB0_9BACT</name>
<dbReference type="Pfam" id="PF01120">
    <property type="entry name" value="Alpha_L_fucos"/>
    <property type="match status" value="1"/>
</dbReference>
<dbReference type="Gene3D" id="3.20.20.80">
    <property type="entry name" value="Glycosidases"/>
    <property type="match status" value="1"/>
</dbReference>
<dbReference type="PANTHER" id="PTHR10030">
    <property type="entry name" value="ALPHA-L-FUCOSIDASE"/>
    <property type="match status" value="1"/>
</dbReference>
<dbReference type="InterPro" id="IPR000933">
    <property type="entry name" value="Glyco_hydro_29"/>
</dbReference>
<dbReference type="GO" id="GO:0004560">
    <property type="term" value="F:alpha-L-fucosidase activity"/>
    <property type="evidence" value="ECO:0007669"/>
    <property type="project" value="InterPro"/>
</dbReference>
<dbReference type="GO" id="GO:0005764">
    <property type="term" value="C:lysosome"/>
    <property type="evidence" value="ECO:0007669"/>
    <property type="project" value="TreeGrafter"/>
</dbReference>
<evidence type="ECO:0000313" key="9">
    <source>
        <dbReference type="EMBL" id="VGO22475.1"/>
    </source>
</evidence>
<comment type="function">
    <text evidence="1">Alpha-L-fucosidase is responsible for hydrolyzing the alpha-1,6-linked fucose joined to the reducing-end N-acetylglucosamine of the carbohydrate moieties of glycoproteins.</text>
</comment>
<evidence type="ECO:0000256" key="5">
    <source>
        <dbReference type="ARBA" id="ARBA00022801"/>
    </source>
</evidence>
<proteinExistence type="inferred from homology"/>
<dbReference type="InterPro" id="IPR016286">
    <property type="entry name" value="FUC_metazoa-typ"/>
</dbReference>
<evidence type="ECO:0000256" key="1">
    <source>
        <dbReference type="ARBA" id="ARBA00004071"/>
    </source>
</evidence>
<dbReference type="InterPro" id="IPR017853">
    <property type="entry name" value="GH"/>
</dbReference>
<dbReference type="PRINTS" id="PR00741">
    <property type="entry name" value="GLHYDRLASE29"/>
</dbReference>
<dbReference type="AlphaFoldDB" id="A0A6C2UQB0"/>
<keyword evidence="6" id="KW-0326">Glycosidase</keyword>
<gene>
    <name evidence="9" type="ORF">SCARR_04558</name>
</gene>
<keyword evidence="4 7" id="KW-0732">Signal</keyword>
<comment type="similarity">
    <text evidence="2">Belongs to the glycosyl hydrolase 29 family.</text>
</comment>
<dbReference type="Proteomes" id="UP000346198">
    <property type="component" value="Unassembled WGS sequence"/>
</dbReference>
<keyword evidence="5" id="KW-0378">Hydrolase</keyword>
<evidence type="ECO:0000256" key="7">
    <source>
        <dbReference type="SAM" id="SignalP"/>
    </source>
</evidence>
<feature type="signal peptide" evidence="7">
    <location>
        <begin position="1"/>
        <end position="19"/>
    </location>
</feature>
<sequence length="509" mass="57882">MKQYNYWMALGLSASVSFAAFGQHVPGQAEDGSAASYTDIVTGAKIEPRIEERNGKRFYYWPMWNEWKNGKLHVETPRTTHPDAQWWPEAGLGLFLCWGMPSVFEPSGEGWAGRWTQGRADKEDFYPQTELWASTDGWNPTDYDPEKWMSAAARAGFKYSVMTMKHHGGFAMWDSDYALIGVRQTMGGRDLVEPWVKACRDNEIKVGLYYSGMDWYFERDYMNFSMAPGTLMNYKGEFVKSLPKRPPSFTKAYEEFNESQVKELIEKFSPDIWWGDGGHGAPVEKIRKWRPGIVCNNRGFSSGDHATAEGFAMAQPQYIRKPVLENGWWWEVNSIIQKGSWHYDKHKGEEVYPADTVLMELAKARCMGGNLLANIGPRPDGRMQDDAYRLFGEMAEWMETNSNSVFGINGGGPWPALCNVPITCRDNVWFFHADKKQATAQSPIVFSGAGKPVAVTLMRTGDPLPYEFDGTVLKITIPEKLKAGNVTDVVIVEFGDNFNYEPYMFTHWK</sequence>
<accession>A0A6C2UQB0</accession>
<feature type="chain" id="PRO_5025422448" description="alpha-L-fucosidase" evidence="7">
    <location>
        <begin position="20"/>
        <end position="509"/>
    </location>
</feature>
<evidence type="ECO:0000256" key="4">
    <source>
        <dbReference type="ARBA" id="ARBA00022729"/>
    </source>
</evidence>
<dbReference type="EC" id="3.2.1.51" evidence="3"/>
<keyword evidence="10" id="KW-1185">Reference proteome</keyword>
<evidence type="ECO:0000256" key="2">
    <source>
        <dbReference type="ARBA" id="ARBA00007951"/>
    </source>
</evidence>
<dbReference type="RefSeq" id="WP_222846406.1">
    <property type="nucleotide sequence ID" value="NZ_CAAHFH010000002.1"/>
</dbReference>
<evidence type="ECO:0000259" key="8">
    <source>
        <dbReference type="Pfam" id="PF01120"/>
    </source>
</evidence>
<reference evidence="9 10" key="1">
    <citation type="submission" date="2019-04" db="EMBL/GenBank/DDBJ databases">
        <authorList>
            <person name="Van Vliet M D."/>
        </authorList>
    </citation>
    <scope>NUCLEOTIDE SEQUENCE [LARGE SCALE GENOMIC DNA]</scope>
    <source>
        <strain evidence="9 10">F21</strain>
    </source>
</reference>
<evidence type="ECO:0000256" key="3">
    <source>
        <dbReference type="ARBA" id="ARBA00012662"/>
    </source>
</evidence>
<dbReference type="SUPFAM" id="SSF51445">
    <property type="entry name" value="(Trans)glycosidases"/>
    <property type="match status" value="1"/>
</dbReference>
<dbReference type="EMBL" id="CAAHFH010000002">
    <property type="protein sequence ID" value="VGO22475.1"/>
    <property type="molecule type" value="Genomic_DNA"/>
</dbReference>
<dbReference type="GO" id="GO:0006004">
    <property type="term" value="P:fucose metabolic process"/>
    <property type="evidence" value="ECO:0007669"/>
    <property type="project" value="InterPro"/>
</dbReference>
<protein>
    <recommendedName>
        <fullName evidence="3">alpha-L-fucosidase</fullName>
        <ecNumber evidence="3">3.2.1.51</ecNumber>
    </recommendedName>
</protein>
<evidence type="ECO:0000256" key="6">
    <source>
        <dbReference type="ARBA" id="ARBA00023295"/>
    </source>
</evidence>
<dbReference type="InterPro" id="IPR057739">
    <property type="entry name" value="Glyco_hydro_29_N"/>
</dbReference>